<name>A0A8T3C0S6_DENNO</name>
<sequence>MALRWFLQATSMMIIGKSTDHDVEVEPTIQKKKLFKVRSFGCEGFKMPLHYPRYKKADYERMDEWQLDMLLKEYGLEVEGSLEEKKSFAMGTFMWPDQF</sequence>
<evidence type="ECO:0000313" key="3">
    <source>
        <dbReference type="Proteomes" id="UP000829196"/>
    </source>
</evidence>
<evidence type="ECO:0000259" key="1">
    <source>
        <dbReference type="Pfam" id="PF24847"/>
    </source>
</evidence>
<proteinExistence type="predicted"/>
<organism evidence="2 3">
    <name type="scientific">Dendrobium nobile</name>
    <name type="common">Orchid</name>
    <dbReference type="NCBI Taxonomy" id="94219"/>
    <lineage>
        <taxon>Eukaryota</taxon>
        <taxon>Viridiplantae</taxon>
        <taxon>Streptophyta</taxon>
        <taxon>Embryophyta</taxon>
        <taxon>Tracheophyta</taxon>
        <taxon>Spermatophyta</taxon>
        <taxon>Magnoliopsida</taxon>
        <taxon>Liliopsida</taxon>
        <taxon>Asparagales</taxon>
        <taxon>Orchidaceae</taxon>
        <taxon>Epidendroideae</taxon>
        <taxon>Malaxideae</taxon>
        <taxon>Dendrobiinae</taxon>
        <taxon>Dendrobium</taxon>
    </lineage>
</organism>
<dbReference type="Pfam" id="PF24847">
    <property type="entry name" value="DUF7722"/>
    <property type="match status" value="1"/>
</dbReference>
<comment type="caution">
    <text evidence="2">The sequence shown here is derived from an EMBL/GenBank/DDBJ whole genome shotgun (WGS) entry which is preliminary data.</text>
</comment>
<dbReference type="PANTHER" id="PTHR33513">
    <property type="entry name" value="OS06G0523300 PROTEIN"/>
    <property type="match status" value="1"/>
</dbReference>
<feature type="domain" description="DUF7722" evidence="1">
    <location>
        <begin position="51"/>
        <end position="96"/>
    </location>
</feature>
<accession>A0A8T3C0S6</accession>
<dbReference type="AlphaFoldDB" id="A0A8T3C0S6"/>
<keyword evidence="3" id="KW-1185">Reference proteome</keyword>
<dbReference type="OrthoDB" id="1932905at2759"/>
<dbReference type="InterPro" id="IPR056139">
    <property type="entry name" value="DUF7722"/>
</dbReference>
<dbReference type="EMBL" id="JAGYWB010000004">
    <property type="protein sequence ID" value="KAI0525212.1"/>
    <property type="molecule type" value="Genomic_DNA"/>
</dbReference>
<gene>
    <name evidence="2" type="ORF">KFK09_004604</name>
</gene>
<protein>
    <recommendedName>
        <fullName evidence="1">DUF7722 domain-containing protein</fullName>
    </recommendedName>
</protein>
<evidence type="ECO:0000313" key="2">
    <source>
        <dbReference type="EMBL" id="KAI0525212.1"/>
    </source>
</evidence>
<reference evidence="2" key="1">
    <citation type="journal article" date="2022" name="Front. Genet.">
        <title>Chromosome-Scale Assembly of the Dendrobium nobile Genome Provides Insights Into the Molecular Mechanism of the Biosynthesis of the Medicinal Active Ingredient of Dendrobium.</title>
        <authorList>
            <person name="Xu Q."/>
            <person name="Niu S.-C."/>
            <person name="Li K.-L."/>
            <person name="Zheng P.-J."/>
            <person name="Zhang X.-J."/>
            <person name="Jia Y."/>
            <person name="Liu Y."/>
            <person name="Niu Y.-X."/>
            <person name="Yu L.-H."/>
            <person name="Chen D.-F."/>
            <person name="Zhang G.-Q."/>
        </authorList>
    </citation>
    <scope>NUCLEOTIDE SEQUENCE</scope>
    <source>
        <tissue evidence="2">Leaf</tissue>
    </source>
</reference>
<dbReference type="Proteomes" id="UP000829196">
    <property type="component" value="Unassembled WGS sequence"/>
</dbReference>